<evidence type="ECO:0000313" key="8">
    <source>
        <dbReference type="Proteomes" id="UP000038010"/>
    </source>
</evidence>
<evidence type="ECO:0000256" key="4">
    <source>
        <dbReference type="ARBA" id="ARBA00023136"/>
    </source>
</evidence>
<feature type="transmembrane region" description="Helical" evidence="5">
    <location>
        <begin position="369"/>
        <end position="391"/>
    </location>
</feature>
<evidence type="ECO:0000256" key="1">
    <source>
        <dbReference type="ARBA" id="ARBA00004141"/>
    </source>
</evidence>
<dbReference type="SUPFAM" id="SSF103473">
    <property type="entry name" value="MFS general substrate transporter"/>
    <property type="match status" value="1"/>
</dbReference>
<evidence type="ECO:0000256" key="2">
    <source>
        <dbReference type="ARBA" id="ARBA00022692"/>
    </source>
</evidence>
<dbReference type="GeneID" id="28736315"/>
<feature type="transmembrane region" description="Helical" evidence="5">
    <location>
        <begin position="294"/>
        <end position="314"/>
    </location>
</feature>
<reference evidence="7 8" key="1">
    <citation type="submission" date="2015-06" db="EMBL/GenBank/DDBJ databases">
        <title>Draft genome of the ant-associated black yeast Phialophora attae CBS 131958.</title>
        <authorList>
            <person name="Moreno L.F."/>
            <person name="Stielow B.J."/>
            <person name="de Hoog S."/>
            <person name="Vicente V.A."/>
            <person name="Weiss V.A."/>
            <person name="de Vries M."/>
            <person name="Cruz L.M."/>
            <person name="Souza E.M."/>
        </authorList>
    </citation>
    <scope>NUCLEOTIDE SEQUENCE [LARGE SCALE GENOMIC DNA]</scope>
    <source>
        <strain evidence="7 8">CBS 131958</strain>
    </source>
</reference>
<name>A0A0N1H718_9EURO</name>
<feature type="transmembrane region" description="Helical" evidence="5">
    <location>
        <begin position="64"/>
        <end position="82"/>
    </location>
</feature>
<evidence type="ECO:0000259" key="6">
    <source>
        <dbReference type="PROSITE" id="PS50850"/>
    </source>
</evidence>
<dbReference type="Proteomes" id="UP000038010">
    <property type="component" value="Unassembled WGS sequence"/>
</dbReference>
<dbReference type="RefSeq" id="XP_017998616.1">
    <property type="nucleotide sequence ID" value="XM_018144435.1"/>
</dbReference>
<dbReference type="EMBL" id="LFJN01000018">
    <property type="protein sequence ID" value="KPI38653.1"/>
    <property type="molecule type" value="Genomic_DNA"/>
</dbReference>
<comment type="subcellular location">
    <subcellularLocation>
        <location evidence="1">Membrane</location>
        <topology evidence="1">Multi-pass membrane protein</topology>
    </subcellularLocation>
</comment>
<proteinExistence type="predicted"/>
<keyword evidence="2 5" id="KW-0812">Transmembrane</keyword>
<evidence type="ECO:0000256" key="5">
    <source>
        <dbReference type="SAM" id="Phobius"/>
    </source>
</evidence>
<dbReference type="AlphaFoldDB" id="A0A0N1H718"/>
<feature type="domain" description="Major facilitator superfamily (MFS) profile" evidence="6">
    <location>
        <begin position="67"/>
        <end position="543"/>
    </location>
</feature>
<dbReference type="FunFam" id="1.20.1720.10:FF:000024">
    <property type="entry name" value="MFS multidrug transporter, putative"/>
    <property type="match status" value="1"/>
</dbReference>
<dbReference type="GO" id="GO:0015174">
    <property type="term" value="F:basic amino acid transmembrane transporter activity"/>
    <property type="evidence" value="ECO:0007669"/>
    <property type="project" value="TreeGrafter"/>
</dbReference>
<keyword evidence="3 5" id="KW-1133">Transmembrane helix</keyword>
<gene>
    <name evidence="7" type="ORF">AB675_4303</name>
</gene>
<comment type="caution">
    <text evidence="7">The sequence shown here is derived from an EMBL/GenBank/DDBJ whole genome shotgun (WGS) entry which is preliminary data.</text>
</comment>
<feature type="transmembrane region" description="Helical" evidence="5">
    <location>
        <begin position="132"/>
        <end position="151"/>
    </location>
</feature>
<feature type="transmembrane region" description="Helical" evidence="5">
    <location>
        <begin position="193"/>
        <end position="212"/>
    </location>
</feature>
<dbReference type="Gene3D" id="1.20.1250.20">
    <property type="entry name" value="MFS general substrate transporter like domains"/>
    <property type="match status" value="2"/>
</dbReference>
<dbReference type="InterPro" id="IPR011701">
    <property type="entry name" value="MFS"/>
</dbReference>
<dbReference type="PANTHER" id="PTHR23501">
    <property type="entry name" value="MAJOR FACILITATOR SUPERFAMILY"/>
    <property type="match status" value="1"/>
</dbReference>
<feature type="transmembrane region" description="Helical" evidence="5">
    <location>
        <begin position="102"/>
        <end position="120"/>
    </location>
</feature>
<feature type="transmembrane region" description="Helical" evidence="5">
    <location>
        <begin position="400"/>
        <end position="417"/>
    </location>
</feature>
<keyword evidence="8" id="KW-1185">Reference proteome</keyword>
<dbReference type="Pfam" id="PF07690">
    <property type="entry name" value="MFS_1"/>
    <property type="match status" value="1"/>
</dbReference>
<dbReference type="InterPro" id="IPR036259">
    <property type="entry name" value="MFS_trans_sf"/>
</dbReference>
<feature type="transmembrane region" description="Helical" evidence="5">
    <location>
        <begin position="262"/>
        <end position="282"/>
    </location>
</feature>
<dbReference type="InterPro" id="IPR020846">
    <property type="entry name" value="MFS_dom"/>
</dbReference>
<dbReference type="OrthoDB" id="419537at2759"/>
<dbReference type="PANTHER" id="PTHR23501:SF67">
    <property type="entry name" value="MFS MULTIDRUG EFFLUX TRANSPORTER (EUROFUNG)"/>
    <property type="match status" value="1"/>
</dbReference>
<dbReference type="GO" id="GO:0000329">
    <property type="term" value="C:fungal-type vacuole membrane"/>
    <property type="evidence" value="ECO:0007669"/>
    <property type="project" value="TreeGrafter"/>
</dbReference>
<evidence type="ECO:0000313" key="7">
    <source>
        <dbReference type="EMBL" id="KPI38653.1"/>
    </source>
</evidence>
<dbReference type="PROSITE" id="PS50850">
    <property type="entry name" value="MFS"/>
    <property type="match status" value="1"/>
</dbReference>
<keyword evidence="4 5" id="KW-0472">Membrane</keyword>
<organism evidence="7 8">
    <name type="scientific">Cyphellophora attinorum</name>
    <dbReference type="NCBI Taxonomy" id="1664694"/>
    <lineage>
        <taxon>Eukaryota</taxon>
        <taxon>Fungi</taxon>
        <taxon>Dikarya</taxon>
        <taxon>Ascomycota</taxon>
        <taxon>Pezizomycotina</taxon>
        <taxon>Eurotiomycetes</taxon>
        <taxon>Chaetothyriomycetidae</taxon>
        <taxon>Chaetothyriales</taxon>
        <taxon>Cyphellophoraceae</taxon>
        <taxon>Cyphellophora</taxon>
    </lineage>
</organism>
<feature type="transmembrane region" description="Helical" evidence="5">
    <location>
        <begin position="218"/>
        <end position="241"/>
    </location>
</feature>
<feature type="transmembrane region" description="Helical" evidence="5">
    <location>
        <begin position="335"/>
        <end position="357"/>
    </location>
</feature>
<evidence type="ECO:0000256" key="3">
    <source>
        <dbReference type="ARBA" id="ARBA00022989"/>
    </source>
</evidence>
<accession>A0A0N1H718</accession>
<protein>
    <submittedName>
        <fullName evidence="7">Putative transporter</fullName>
    </submittedName>
</protein>
<dbReference type="VEuPathDB" id="FungiDB:AB675_4303"/>
<sequence>MSPPEMRENRPLLDTPASVGTFAQPTAGEVAEVTERTALLTKKEQHSEGHKKDAHFRNIDGRGFWILFSTIIFGNIIAFFDGTLMASAHPVITSYFHASNSASWLSTVFFLTLTVTQPLYGRVSDIIGRRKVYIFAEILFLVATVWCGVAPTMGHFIAARALCGMGAGGVTSVSSMITSDVVKIEYRGIYQSYYNMAYALGNGLGAAFGGMLCDTLGWRMAFFIQIPWIMIFLVATCIVTPDDLGPNLAKAQGKTVWQAFETFDFQGSAVVTITVTSLILGINLGGNVLSWTHPFVISCLILTIVGGFSIAPVSRRAKRPVLPLHLLAKSPNSNLMWASLFFCICLNIVLFNVPLFLQAVRQTSPTVSGMYLVVPLVGVGLTSIFTGYFIAITRHMQPQLYVGQALLVIGVIGTIFLNQHMPTWAMLLVVPWVNIGQGFYFPTTTIATLSLNTLEDQAVVVSTLGLFRCIGSILGVAVSSWILQNSLPFYLERMVKDADPAIKEKIVQAVRGSVEAIRDLDPIHKGQVITAYAKAMRITFASG</sequence>
<feature type="transmembrane region" description="Helical" evidence="5">
    <location>
        <begin position="458"/>
        <end position="483"/>
    </location>
</feature>